<reference evidence="1 2" key="1">
    <citation type="journal article" date="2016" name="Nat. Commun.">
        <title>Extremotolerant tardigrade genome and improved radiotolerance of human cultured cells by tardigrade-unique protein.</title>
        <authorList>
            <person name="Hashimoto T."/>
            <person name="Horikawa D.D."/>
            <person name="Saito Y."/>
            <person name="Kuwahara H."/>
            <person name="Kozuka-Hata H."/>
            <person name="Shin-I T."/>
            <person name="Minakuchi Y."/>
            <person name="Ohishi K."/>
            <person name="Motoyama A."/>
            <person name="Aizu T."/>
            <person name="Enomoto A."/>
            <person name="Kondo K."/>
            <person name="Tanaka S."/>
            <person name="Hara Y."/>
            <person name="Koshikawa S."/>
            <person name="Sagara H."/>
            <person name="Miura T."/>
            <person name="Yokobori S."/>
            <person name="Miyagawa K."/>
            <person name="Suzuki Y."/>
            <person name="Kubo T."/>
            <person name="Oyama M."/>
            <person name="Kohara Y."/>
            <person name="Fujiyama A."/>
            <person name="Arakawa K."/>
            <person name="Katayama T."/>
            <person name="Toyoda A."/>
            <person name="Kunieda T."/>
        </authorList>
    </citation>
    <scope>NUCLEOTIDE SEQUENCE [LARGE SCALE GENOMIC DNA]</scope>
    <source>
        <strain evidence="1 2">YOKOZUNA-1</strain>
    </source>
</reference>
<dbReference type="EMBL" id="BDGG01000007">
    <property type="protein sequence ID" value="GAV01833.1"/>
    <property type="molecule type" value="Genomic_DNA"/>
</dbReference>
<name>A0A1D1VNU4_RAMVA</name>
<sequence length="315" mass="35238">MKATSPACFMQQTIYLLTNRNVSRRYNMDWFSIPLAVFSFFFLLITVSESSEQCGYNTPLRCPYNQQCFKYQKKSECGPIDGSENRPRSKQDADYVGKCPRAPTRHICLDGNYKLLHQLSDDIACPVVRMITLLKLCIMPDESGLLSSFILQWRRCVKRLVYTKSEVSPEKIPDILLKFPTPPAPIPTRADRATVTIQKGPTARRASSRICVTDHWSHINHQTKAPTLEPSVTMVDATVTKTARCACPGISSSVAKGLALMSATCSVSSPSSTGKIKFAPNELQSSIFQRSKKHSLAMSVQLQIYKFSTQPNDIK</sequence>
<keyword evidence="2" id="KW-1185">Reference proteome</keyword>
<evidence type="ECO:0000313" key="1">
    <source>
        <dbReference type="EMBL" id="GAV01833.1"/>
    </source>
</evidence>
<gene>
    <name evidence="1" type="primary">RvY_12479</name>
    <name evidence="1" type="synonym">RvY_12479.1</name>
    <name evidence="1" type="ORF">RvY_12479-1</name>
</gene>
<dbReference type="Proteomes" id="UP000186922">
    <property type="component" value="Unassembled WGS sequence"/>
</dbReference>
<accession>A0A1D1VNU4</accession>
<protein>
    <submittedName>
        <fullName evidence="1">Uncharacterized protein</fullName>
    </submittedName>
</protein>
<comment type="caution">
    <text evidence="1">The sequence shown here is derived from an EMBL/GenBank/DDBJ whole genome shotgun (WGS) entry which is preliminary data.</text>
</comment>
<organism evidence="1 2">
    <name type="scientific">Ramazzottius varieornatus</name>
    <name type="common">Water bear</name>
    <name type="synonym">Tardigrade</name>
    <dbReference type="NCBI Taxonomy" id="947166"/>
    <lineage>
        <taxon>Eukaryota</taxon>
        <taxon>Metazoa</taxon>
        <taxon>Ecdysozoa</taxon>
        <taxon>Tardigrada</taxon>
        <taxon>Eutardigrada</taxon>
        <taxon>Parachela</taxon>
        <taxon>Hypsibioidea</taxon>
        <taxon>Ramazzottiidae</taxon>
        <taxon>Ramazzottius</taxon>
    </lineage>
</organism>
<evidence type="ECO:0000313" key="2">
    <source>
        <dbReference type="Proteomes" id="UP000186922"/>
    </source>
</evidence>
<dbReference type="AlphaFoldDB" id="A0A1D1VNU4"/>
<proteinExistence type="predicted"/>